<dbReference type="OrthoDB" id="2452269at2759"/>
<evidence type="ECO:0000256" key="1">
    <source>
        <dbReference type="SAM" id="SignalP"/>
    </source>
</evidence>
<feature type="signal peptide" evidence="1">
    <location>
        <begin position="1"/>
        <end position="17"/>
    </location>
</feature>
<sequence length="144" mass="16019">MASYLVILFLIGIDGAGVSFDRNVSKASILNKFLPMMDRTNADNPSIFKIICDKFSNYKVAAFASWEKIITGMIKSEIVMTLTDNYVSSIVDDIINHIENLLIIQYHGGLGKGHDGGSDEEKNVFIGWNHDLKEKSVNINSNMC</sequence>
<gene>
    <name evidence="2" type="ORF">CHRIB12_LOCUS2529</name>
</gene>
<organism evidence="2 3">
    <name type="scientific">Rhizophagus irregularis</name>
    <dbReference type="NCBI Taxonomy" id="588596"/>
    <lineage>
        <taxon>Eukaryota</taxon>
        <taxon>Fungi</taxon>
        <taxon>Fungi incertae sedis</taxon>
        <taxon>Mucoromycota</taxon>
        <taxon>Glomeromycotina</taxon>
        <taxon>Glomeromycetes</taxon>
        <taxon>Glomerales</taxon>
        <taxon>Glomeraceae</taxon>
        <taxon>Rhizophagus</taxon>
    </lineage>
</organism>
<dbReference type="AlphaFoldDB" id="A0A915YSB7"/>
<evidence type="ECO:0000313" key="3">
    <source>
        <dbReference type="Proteomes" id="UP000684084"/>
    </source>
</evidence>
<name>A0A915YSB7_9GLOM</name>
<keyword evidence="1" id="KW-0732">Signal</keyword>
<comment type="caution">
    <text evidence="2">The sequence shown here is derived from an EMBL/GenBank/DDBJ whole genome shotgun (WGS) entry which is preliminary data.</text>
</comment>
<accession>A0A915YSB7</accession>
<evidence type="ECO:0000313" key="2">
    <source>
        <dbReference type="EMBL" id="CAB5325222.1"/>
    </source>
</evidence>
<feature type="chain" id="PRO_5036675330" evidence="1">
    <location>
        <begin position="18"/>
        <end position="144"/>
    </location>
</feature>
<dbReference type="EMBL" id="CAGKOT010000003">
    <property type="protein sequence ID" value="CAB5325222.1"/>
    <property type="molecule type" value="Genomic_DNA"/>
</dbReference>
<proteinExistence type="predicted"/>
<dbReference type="Proteomes" id="UP000684084">
    <property type="component" value="Unassembled WGS sequence"/>
</dbReference>
<protein>
    <submittedName>
        <fullName evidence="2">Uncharacterized protein</fullName>
    </submittedName>
</protein>
<reference evidence="2" key="1">
    <citation type="submission" date="2020-05" db="EMBL/GenBank/DDBJ databases">
        <authorList>
            <person name="Rincon C."/>
            <person name="Sanders R I."/>
            <person name="Robbins C."/>
            <person name="Chaturvedi A."/>
        </authorList>
    </citation>
    <scope>NUCLEOTIDE SEQUENCE</scope>
    <source>
        <strain evidence="2">CHB12</strain>
    </source>
</reference>